<protein>
    <submittedName>
        <fullName evidence="1">Uncharacterized protein</fullName>
    </submittedName>
</protein>
<name>A0A0E9RCL5_ANGAN</name>
<reference evidence="1" key="2">
    <citation type="journal article" date="2015" name="Fish Shellfish Immunol.">
        <title>Early steps in the European eel (Anguilla anguilla)-Vibrio vulnificus interaction in the gills: Role of the RtxA13 toxin.</title>
        <authorList>
            <person name="Callol A."/>
            <person name="Pajuelo D."/>
            <person name="Ebbesson L."/>
            <person name="Teles M."/>
            <person name="MacKenzie S."/>
            <person name="Amaro C."/>
        </authorList>
    </citation>
    <scope>NUCLEOTIDE SEQUENCE</scope>
</reference>
<dbReference type="EMBL" id="GBXM01082484">
    <property type="protein sequence ID" value="JAH26093.1"/>
    <property type="molecule type" value="Transcribed_RNA"/>
</dbReference>
<organism evidence="1">
    <name type="scientific">Anguilla anguilla</name>
    <name type="common">European freshwater eel</name>
    <name type="synonym">Muraena anguilla</name>
    <dbReference type="NCBI Taxonomy" id="7936"/>
    <lineage>
        <taxon>Eukaryota</taxon>
        <taxon>Metazoa</taxon>
        <taxon>Chordata</taxon>
        <taxon>Craniata</taxon>
        <taxon>Vertebrata</taxon>
        <taxon>Euteleostomi</taxon>
        <taxon>Actinopterygii</taxon>
        <taxon>Neopterygii</taxon>
        <taxon>Teleostei</taxon>
        <taxon>Anguilliformes</taxon>
        <taxon>Anguillidae</taxon>
        <taxon>Anguilla</taxon>
    </lineage>
</organism>
<evidence type="ECO:0000313" key="1">
    <source>
        <dbReference type="EMBL" id="JAH26093.1"/>
    </source>
</evidence>
<accession>A0A0E9RCL5</accession>
<reference evidence="1" key="1">
    <citation type="submission" date="2014-11" db="EMBL/GenBank/DDBJ databases">
        <authorList>
            <person name="Amaro Gonzalez C."/>
        </authorList>
    </citation>
    <scope>NUCLEOTIDE SEQUENCE</scope>
</reference>
<proteinExistence type="predicted"/>
<sequence>MTSYKCQKQLKSS</sequence>